<dbReference type="WBParaSite" id="ACRNAN_scaffold5158.g20972.t1">
    <property type="protein sequence ID" value="ACRNAN_scaffold5158.g20972.t1"/>
    <property type="gene ID" value="ACRNAN_scaffold5158.g20972"/>
</dbReference>
<dbReference type="Proteomes" id="UP000887540">
    <property type="component" value="Unplaced"/>
</dbReference>
<evidence type="ECO:0000313" key="1">
    <source>
        <dbReference type="Proteomes" id="UP000887540"/>
    </source>
</evidence>
<dbReference type="AlphaFoldDB" id="A0A914E211"/>
<evidence type="ECO:0000313" key="2">
    <source>
        <dbReference type="WBParaSite" id="ACRNAN_scaffold5158.g20972.t1"/>
    </source>
</evidence>
<protein>
    <submittedName>
        <fullName evidence="2">Uncharacterized protein</fullName>
    </submittedName>
</protein>
<sequence length="109" mass="11537">MNQDRQVPTLGSVLFNVLSQANGANHSGNTLNMASPLESMLSSLLSPPSRSGRNQQIDLPNMLLGQVLGNLAGNSVNNNPEIMAASLALPILTEAFRDSNPILPMLKSV</sequence>
<accession>A0A914E211</accession>
<organism evidence="1 2">
    <name type="scientific">Acrobeloides nanus</name>
    <dbReference type="NCBI Taxonomy" id="290746"/>
    <lineage>
        <taxon>Eukaryota</taxon>
        <taxon>Metazoa</taxon>
        <taxon>Ecdysozoa</taxon>
        <taxon>Nematoda</taxon>
        <taxon>Chromadorea</taxon>
        <taxon>Rhabditida</taxon>
        <taxon>Tylenchina</taxon>
        <taxon>Cephalobomorpha</taxon>
        <taxon>Cephaloboidea</taxon>
        <taxon>Cephalobidae</taxon>
        <taxon>Acrobeloides</taxon>
    </lineage>
</organism>
<name>A0A914E211_9BILA</name>
<proteinExistence type="predicted"/>
<reference evidence="2" key="1">
    <citation type="submission" date="2022-11" db="UniProtKB">
        <authorList>
            <consortium name="WormBaseParasite"/>
        </authorList>
    </citation>
    <scope>IDENTIFICATION</scope>
</reference>
<keyword evidence="1" id="KW-1185">Reference proteome</keyword>